<dbReference type="Proteomes" id="UP000664034">
    <property type="component" value="Unassembled WGS sequence"/>
</dbReference>
<evidence type="ECO:0000313" key="3">
    <source>
        <dbReference type="Proteomes" id="UP000664034"/>
    </source>
</evidence>
<reference evidence="2" key="1">
    <citation type="submission" date="2021-03" db="EMBL/GenBank/DDBJ databases">
        <title>Fibrella sp. HMF5335 genome sequencing and assembly.</title>
        <authorList>
            <person name="Kang H."/>
            <person name="Kim H."/>
            <person name="Bae S."/>
            <person name="Joh K."/>
        </authorList>
    </citation>
    <scope>NUCLEOTIDE SEQUENCE</scope>
    <source>
        <strain evidence="2">HMF5335</strain>
    </source>
</reference>
<name>A0A939GEM0_9BACT</name>
<dbReference type="InterPro" id="IPR026444">
    <property type="entry name" value="Secre_tail"/>
</dbReference>
<sequence length="433" mass="47078">MKLLLFCVLLGGIGHRSQAQDTFFEQHFSIGSSLSTYIGNDPKSQFTLIEGNSNTCVAGNSTAAITNSTLEFYRPRGCSGQVIATRSIDFLTIPRSLYIQFSLEVETSADGIGAAFIGFGANGANSAYVDNGTYRNDETFAKLTIGFKASTAANAFTLRDVNTNITSAAFTGRKTITWVLNNSGFVVTYLTPDGSTQRLANNLYDAWIGNTRVLTNRPAITADIDIKRFKIVFEGGQSSVGKIWIGDLLFRDVSGILPVSITDFRALVNGPRVDLSWQTENVADGSFFDVERSRNGLEYAVIQHISYELDRTHYGYTDHAPLPGTSYYRLRQHSPDGITTLSRPVAVNVVTTAPGLTVLDNPGNGLVIQLYSNNLIGATYQLASLTGQRLPCQTSETPDGQVTLQPQHPLPSGVYLLTATTGTVRLTRRVLIQ</sequence>
<organism evidence="2 3">
    <name type="scientific">Fibrella rubiginis</name>
    <dbReference type="NCBI Taxonomy" id="2817060"/>
    <lineage>
        <taxon>Bacteria</taxon>
        <taxon>Pseudomonadati</taxon>
        <taxon>Bacteroidota</taxon>
        <taxon>Cytophagia</taxon>
        <taxon>Cytophagales</taxon>
        <taxon>Spirosomataceae</taxon>
        <taxon>Fibrella</taxon>
    </lineage>
</organism>
<gene>
    <name evidence="2" type="ORF">J2I47_02450</name>
</gene>
<dbReference type="AlphaFoldDB" id="A0A939GEM0"/>
<accession>A0A939GEM0</accession>
<evidence type="ECO:0000313" key="2">
    <source>
        <dbReference type="EMBL" id="MBO0935400.1"/>
    </source>
</evidence>
<feature type="chain" id="PRO_5036883880" evidence="1">
    <location>
        <begin position="20"/>
        <end position="433"/>
    </location>
</feature>
<dbReference type="RefSeq" id="WP_207362955.1">
    <property type="nucleotide sequence ID" value="NZ_JAFMYV010000001.1"/>
</dbReference>
<proteinExistence type="predicted"/>
<evidence type="ECO:0000256" key="1">
    <source>
        <dbReference type="SAM" id="SignalP"/>
    </source>
</evidence>
<comment type="caution">
    <text evidence="2">The sequence shown here is derived from an EMBL/GenBank/DDBJ whole genome shotgun (WGS) entry which is preliminary data.</text>
</comment>
<dbReference type="NCBIfam" id="TIGR04183">
    <property type="entry name" value="Por_Secre_tail"/>
    <property type="match status" value="1"/>
</dbReference>
<keyword evidence="3" id="KW-1185">Reference proteome</keyword>
<protein>
    <submittedName>
        <fullName evidence="2">T9SS type A sorting domain-containing protein</fullName>
    </submittedName>
</protein>
<feature type="signal peptide" evidence="1">
    <location>
        <begin position="1"/>
        <end position="19"/>
    </location>
</feature>
<keyword evidence="1" id="KW-0732">Signal</keyword>
<dbReference type="EMBL" id="JAFMYV010000001">
    <property type="protein sequence ID" value="MBO0935400.1"/>
    <property type="molecule type" value="Genomic_DNA"/>
</dbReference>